<evidence type="ECO:0000313" key="2">
    <source>
        <dbReference type="EMBL" id="CAB1221597.1"/>
    </source>
</evidence>
<reference evidence="2 3" key="1">
    <citation type="submission" date="2020-02" db="EMBL/GenBank/DDBJ databases">
        <authorList>
            <person name="Chaudhuri R."/>
        </authorList>
    </citation>
    <scope>NUCLEOTIDE SEQUENCE [LARGE SCALE GENOMIC DNA]</scope>
    <source>
        <strain evidence="2">SFB21</strain>
    </source>
</reference>
<dbReference type="AlphaFoldDB" id="A0A811GDH8"/>
<dbReference type="EMBL" id="CADDTS010000048">
    <property type="protein sequence ID" value="CAB1221597.1"/>
    <property type="molecule type" value="Genomic_DNA"/>
</dbReference>
<evidence type="ECO:0000313" key="3">
    <source>
        <dbReference type="Proteomes" id="UP000489961"/>
    </source>
</evidence>
<comment type="caution">
    <text evidence="2">The sequence shown here is derived from an EMBL/GenBank/DDBJ whole genome shotgun (WGS) entry which is preliminary data.</text>
</comment>
<organism evidence="2 3">
    <name type="scientific">Acinetobacter bouvetii</name>
    <dbReference type="NCBI Taxonomy" id="202951"/>
    <lineage>
        <taxon>Bacteria</taxon>
        <taxon>Pseudomonadati</taxon>
        <taxon>Pseudomonadota</taxon>
        <taxon>Gammaproteobacteria</taxon>
        <taxon>Moraxellales</taxon>
        <taxon>Moraxellaceae</taxon>
        <taxon>Acinetobacter</taxon>
    </lineage>
</organism>
<dbReference type="Proteomes" id="UP000489961">
    <property type="component" value="Unassembled WGS sequence"/>
</dbReference>
<dbReference type="RefSeq" id="WP_174560627.1">
    <property type="nucleotide sequence ID" value="NZ_CADDTS010000048.1"/>
</dbReference>
<protein>
    <submittedName>
        <fullName evidence="2">Uncharacterized protein</fullName>
    </submittedName>
</protein>
<evidence type="ECO:0000256" key="1">
    <source>
        <dbReference type="SAM" id="MobiDB-lite"/>
    </source>
</evidence>
<proteinExistence type="predicted"/>
<name>A0A811GDH8_9GAMM</name>
<feature type="compositionally biased region" description="Polar residues" evidence="1">
    <location>
        <begin position="13"/>
        <end position="49"/>
    </location>
</feature>
<gene>
    <name evidence="2" type="ORF">SFB21_2886</name>
</gene>
<accession>A0A811GDH8</accession>
<feature type="region of interest" description="Disordered" evidence="1">
    <location>
        <begin position="1"/>
        <end position="49"/>
    </location>
</feature>
<sequence length="70" mass="7875">MSNKLIKTYKKGQGSTETRAESTPKNTVQKSIITRKNTGESTPNPQFYSPESCLLTDFSTPIYNMRVTID</sequence>